<evidence type="ECO:0000313" key="10">
    <source>
        <dbReference type="Proteomes" id="UP000077701"/>
    </source>
</evidence>
<feature type="binding site" evidence="5 6">
    <location>
        <position position="153"/>
    </location>
    <ligand>
        <name>Zn(2+)</name>
        <dbReference type="ChEBI" id="CHEBI:29105"/>
    </ligand>
</feature>
<gene>
    <name evidence="5" type="primary">cobB</name>
    <name evidence="9" type="ORF">PS9374_05659</name>
</gene>
<dbReference type="InterPro" id="IPR026591">
    <property type="entry name" value="Sirtuin_cat_small_dom_sf"/>
</dbReference>
<evidence type="ECO:0000256" key="3">
    <source>
        <dbReference type="ARBA" id="ARBA00022833"/>
    </source>
</evidence>
<dbReference type="InterPro" id="IPR026587">
    <property type="entry name" value="Sirtuin_class_II"/>
</dbReference>
<protein>
    <recommendedName>
        <fullName evidence="5">NAD-dependent protein deacetylase</fullName>
        <ecNumber evidence="5">2.3.1.286</ecNumber>
    </recommendedName>
    <alternativeName>
        <fullName evidence="5">Regulatory protein SIR2 homolog</fullName>
    </alternativeName>
</protein>
<evidence type="ECO:0000256" key="7">
    <source>
        <dbReference type="SAM" id="MobiDB-lite"/>
    </source>
</evidence>
<dbReference type="HAMAP" id="MF_01967">
    <property type="entry name" value="Sirtuin_ClassII"/>
    <property type="match status" value="1"/>
</dbReference>
<feature type="region of interest" description="Disordered" evidence="7">
    <location>
        <begin position="1"/>
        <end position="27"/>
    </location>
</feature>
<evidence type="ECO:0000256" key="5">
    <source>
        <dbReference type="HAMAP-Rule" id="MF_01967"/>
    </source>
</evidence>
<reference evidence="9 10" key="1">
    <citation type="journal article" date="2016" name="Genome Announc.">
        <title>Draft Genome Sequence of Planomonospora sphaerica JCM9374, a Rare Actinomycete.</title>
        <authorList>
            <person name="Dohra H."/>
            <person name="Suzuki T."/>
            <person name="Inoue Y."/>
            <person name="Kodani S."/>
        </authorList>
    </citation>
    <scope>NUCLEOTIDE SEQUENCE [LARGE SCALE GENOMIC DNA]</scope>
    <source>
        <strain evidence="9 10">JCM 9374</strain>
    </source>
</reference>
<feature type="binding site" evidence="5">
    <location>
        <begin position="46"/>
        <end position="66"/>
    </location>
    <ligand>
        <name>NAD(+)</name>
        <dbReference type="ChEBI" id="CHEBI:57540"/>
    </ligand>
</feature>
<feature type="compositionally biased region" description="Gly residues" evidence="7">
    <location>
        <begin position="1"/>
        <end position="14"/>
    </location>
</feature>
<feature type="binding site" evidence="5 6">
    <location>
        <position position="150"/>
    </location>
    <ligand>
        <name>Zn(2+)</name>
        <dbReference type="ChEBI" id="CHEBI:29105"/>
    </ligand>
</feature>
<dbReference type="InterPro" id="IPR026590">
    <property type="entry name" value="Ssirtuin_cat_dom"/>
</dbReference>
<keyword evidence="3 5" id="KW-0862">Zinc</keyword>
<feature type="binding site" evidence="5 6">
    <location>
        <position position="201"/>
    </location>
    <ligand>
        <name>Zn(2+)</name>
        <dbReference type="ChEBI" id="CHEBI:29105"/>
    </ligand>
</feature>
<dbReference type="Gene3D" id="3.40.50.1220">
    <property type="entry name" value="TPP-binding domain"/>
    <property type="match status" value="1"/>
</dbReference>
<evidence type="ECO:0000256" key="6">
    <source>
        <dbReference type="PROSITE-ProRule" id="PRU00236"/>
    </source>
</evidence>
<dbReference type="Proteomes" id="UP000077701">
    <property type="component" value="Unassembled WGS sequence"/>
</dbReference>
<dbReference type="InterPro" id="IPR003000">
    <property type="entry name" value="Sirtuin"/>
</dbReference>
<dbReference type="EMBL" id="BDCX01000015">
    <property type="protein sequence ID" value="GAT69979.1"/>
    <property type="molecule type" value="Genomic_DNA"/>
</dbReference>
<evidence type="ECO:0000256" key="2">
    <source>
        <dbReference type="ARBA" id="ARBA00022723"/>
    </source>
</evidence>
<keyword evidence="4 5" id="KW-0520">NAD</keyword>
<evidence type="ECO:0000259" key="8">
    <source>
        <dbReference type="PROSITE" id="PS50305"/>
    </source>
</evidence>
<evidence type="ECO:0000256" key="1">
    <source>
        <dbReference type="ARBA" id="ARBA00022679"/>
    </source>
</evidence>
<dbReference type="PANTHER" id="PTHR11085:SF10">
    <property type="entry name" value="NAD-DEPENDENT PROTEIN DEACYLASE SIRTUIN-5, MITOCHONDRIAL-RELATED"/>
    <property type="match status" value="1"/>
</dbReference>
<dbReference type="InterPro" id="IPR050134">
    <property type="entry name" value="NAD-dep_sirtuin_deacylases"/>
</dbReference>
<evidence type="ECO:0000313" key="9">
    <source>
        <dbReference type="EMBL" id="GAT69979.1"/>
    </source>
</evidence>
<feature type="domain" description="Deacetylase sirtuin-type" evidence="8">
    <location>
        <begin position="25"/>
        <end position="300"/>
    </location>
</feature>
<accession>A0A171DM31</accession>
<feature type="binding site" evidence="5">
    <location>
        <begin position="241"/>
        <end position="243"/>
    </location>
    <ligand>
        <name>NAD(+)</name>
        <dbReference type="ChEBI" id="CHEBI:57540"/>
    </ligand>
</feature>
<comment type="function">
    <text evidence="5">NAD-dependent protein deacetylase which modulates the activities of several enzymes which are inactive in their acetylated form.</text>
</comment>
<proteinExistence type="inferred from homology"/>
<keyword evidence="10" id="KW-1185">Reference proteome</keyword>
<dbReference type="PROSITE" id="PS50305">
    <property type="entry name" value="SIRTUIN"/>
    <property type="match status" value="1"/>
</dbReference>
<comment type="similarity">
    <text evidence="5">Belongs to the sirtuin family. Class II subfamily.</text>
</comment>
<keyword evidence="5" id="KW-0963">Cytoplasm</keyword>
<feature type="binding site" evidence="5">
    <location>
        <begin position="267"/>
        <end position="269"/>
    </location>
    <ligand>
        <name>NAD(+)</name>
        <dbReference type="ChEBI" id="CHEBI:57540"/>
    </ligand>
</feature>
<keyword evidence="2 5" id="KW-0479">Metal-binding</keyword>
<dbReference type="SUPFAM" id="SSF52467">
    <property type="entry name" value="DHS-like NAD/FAD-binding domain"/>
    <property type="match status" value="1"/>
</dbReference>
<reference evidence="10" key="2">
    <citation type="submission" date="2016-04" db="EMBL/GenBank/DDBJ databases">
        <title>Planomonospora sphaerica JCM9374 whole genome shotgun sequence.</title>
        <authorList>
            <person name="Suzuki T."/>
            <person name="Dohra H."/>
            <person name="Kodani S."/>
        </authorList>
    </citation>
    <scope>NUCLEOTIDE SEQUENCE [LARGE SCALE GENOMIC DNA]</scope>
    <source>
        <strain evidence="10">JCM 9374</strain>
    </source>
</reference>
<dbReference type="NCBIfam" id="NF003738">
    <property type="entry name" value="PRK05333.1"/>
    <property type="match status" value="1"/>
</dbReference>
<dbReference type="GO" id="GO:0070403">
    <property type="term" value="F:NAD+ binding"/>
    <property type="evidence" value="ECO:0007669"/>
    <property type="project" value="UniProtKB-UniRule"/>
</dbReference>
<dbReference type="PANTHER" id="PTHR11085">
    <property type="entry name" value="NAD-DEPENDENT PROTEIN DEACYLASE SIRTUIN-5, MITOCHONDRIAL-RELATED"/>
    <property type="match status" value="1"/>
</dbReference>
<dbReference type="GO" id="GO:0008270">
    <property type="term" value="F:zinc ion binding"/>
    <property type="evidence" value="ECO:0007669"/>
    <property type="project" value="UniProtKB-UniRule"/>
</dbReference>
<dbReference type="STRING" id="161355.PS9374_05659"/>
<feature type="active site" description="Proton acceptor" evidence="5 6">
    <location>
        <position position="142"/>
    </location>
</feature>
<evidence type="ECO:0000256" key="4">
    <source>
        <dbReference type="ARBA" id="ARBA00023027"/>
    </source>
</evidence>
<dbReference type="GO" id="GO:0005737">
    <property type="term" value="C:cytoplasm"/>
    <property type="evidence" value="ECO:0007669"/>
    <property type="project" value="UniProtKB-SubCell"/>
</dbReference>
<feature type="binding site" evidence="5 6">
    <location>
        <position position="204"/>
    </location>
    <ligand>
        <name>Zn(2+)</name>
        <dbReference type="ChEBI" id="CHEBI:29105"/>
    </ligand>
</feature>
<organism evidence="9 10">
    <name type="scientific">Planomonospora sphaerica</name>
    <dbReference type="NCBI Taxonomy" id="161355"/>
    <lineage>
        <taxon>Bacteria</taxon>
        <taxon>Bacillati</taxon>
        <taxon>Actinomycetota</taxon>
        <taxon>Actinomycetes</taxon>
        <taxon>Streptosporangiales</taxon>
        <taxon>Streptosporangiaceae</taxon>
        <taxon>Planomonospora</taxon>
    </lineage>
</organism>
<dbReference type="InterPro" id="IPR029035">
    <property type="entry name" value="DHS-like_NAD/FAD-binding_dom"/>
</dbReference>
<sequence length="300" mass="31906">MAGEGSGSVLGGVPGAPPDRPGADPGRRFRMLADLVSDGEVVVLSGAGLSTESGIPDYRGETGRVRRAEPMTYQAFTGSAAARRRYWARSHLGWRHIARAAPNAGHRAVAELQRRGLVAGVITQNVDGLHQAAGARDVIELHGGLDRVRCLSCGERTPRELLDRRLRAANPGWDARAEAVNPDGDAVLADDRVDSFRVVDCLGCGGLLKPDVIFFGENVPRARVQECYALTERAGVLLVLGSSLTVMSGYRFVRRAAEHAVPVVIVNRGPTRGDADALLRFDAPLGPALTALLSELDPAP</sequence>
<feature type="binding site" evidence="5">
    <location>
        <begin position="124"/>
        <end position="127"/>
    </location>
    <ligand>
        <name>NAD(+)</name>
        <dbReference type="ChEBI" id="CHEBI:57540"/>
    </ligand>
</feature>
<keyword evidence="1 5" id="KW-0808">Transferase</keyword>
<name>A0A171DM31_9ACTN</name>
<dbReference type="AlphaFoldDB" id="A0A171DM31"/>
<comment type="cofactor">
    <cofactor evidence="5">
        <name>Zn(2+)</name>
        <dbReference type="ChEBI" id="CHEBI:29105"/>
    </cofactor>
    <text evidence="5">Binds 1 zinc ion per subunit.</text>
</comment>
<comment type="catalytic activity">
    <reaction evidence="5">
        <text>N(6)-acetyl-L-lysyl-[protein] + NAD(+) + H2O = 2''-O-acetyl-ADP-D-ribose + nicotinamide + L-lysyl-[protein]</text>
        <dbReference type="Rhea" id="RHEA:43636"/>
        <dbReference type="Rhea" id="RHEA-COMP:9752"/>
        <dbReference type="Rhea" id="RHEA-COMP:10731"/>
        <dbReference type="ChEBI" id="CHEBI:15377"/>
        <dbReference type="ChEBI" id="CHEBI:17154"/>
        <dbReference type="ChEBI" id="CHEBI:29969"/>
        <dbReference type="ChEBI" id="CHEBI:57540"/>
        <dbReference type="ChEBI" id="CHEBI:61930"/>
        <dbReference type="ChEBI" id="CHEBI:83767"/>
        <dbReference type="EC" id="2.3.1.286"/>
    </reaction>
</comment>
<comment type="caution">
    <text evidence="9">The sequence shown here is derived from an EMBL/GenBank/DDBJ whole genome shotgun (WGS) entry which is preliminary data.</text>
</comment>
<comment type="subcellular location">
    <subcellularLocation>
        <location evidence="5">Cytoplasm</location>
    </subcellularLocation>
</comment>
<dbReference type="Gene3D" id="3.30.1600.10">
    <property type="entry name" value="SIR2/SIRT2 'Small Domain"/>
    <property type="match status" value="1"/>
</dbReference>
<dbReference type="EC" id="2.3.1.286" evidence="5"/>
<dbReference type="GO" id="GO:0017136">
    <property type="term" value="F:histone deacetylase activity, NAD-dependent"/>
    <property type="evidence" value="ECO:0007669"/>
    <property type="project" value="TreeGrafter"/>
</dbReference>
<feature type="binding site" evidence="5">
    <location>
        <position position="285"/>
    </location>
    <ligand>
        <name>NAD(+)</name>
        <dbReference type="ChEBI" id="CHEBI:57540"/>
    </ligand>
</feature>
<dbReference type="Pfam" id="PF02146">
    <property type="entry name" value="SIR2"/>
    <property type="match status" value="1"/>
</dbReference>